<evidence type="ECO:0000313" key="5">
    <source>
        <dbReference type="EMBL" id="QKS73044.1"/>
    </source>
</evidence>
<dbReference type="Pfam" id="PF12833">
    <property type="entry name" value="HTH_18"/>
    <property type="match status" value="1"/>
</dbReference>
<evidence type="ECO:0000256" key="1">
    <source>
        <dbReference type="ARBA" id="ARBA00023015"/>
    </source>
</evidence>
<evidence type="ECO:0000313" key="6">
    <source>
        <dbReference type="Proteomes" id="UP000318138"/>
    </source>
</evidence>
<dbReference type="Gene3D" id="3.20.80.10">
    <property type="entry name" value="Regulatory factor, effector binding domain"/>
    <property type="match status" value="1"/>
</dbReference>
<dbReference type="EMBL" id="CP041372">
    <property type="protein sequence ID" value="QKS73044.1"/>
    <property type="molecule type" value="Genomic_DNA"/>
</dbReference>
<reference evidence="6" key="1">
    <citation type="submission" date="2019-07" db="EMBL/GenBank/DDBJ databases">
        <title>Bacillus alkalisoli sp. nov. isolated from saline soil.</title>
        <authorList>
            <person name="Sun J.-Q."/>
            <person name="Xu L."/>
        </authorList>
    </citation>
    <scope>NUCLEOTIDE SEQUENCE [LARGE SCALE GENOMIC DNA]</scope>
    <source>
        <strain evidence="6">M4U3P1</strain>
    </source>
</reference>
<dbReference type="GO" id="GO:0043565">
    <property type="term" value="F:sequence-specific DNA binding"/>
    <property type="evidence" value="ECO:0007669"/>
    <property type="project" value="InterPro"/>
</dbReference>
<dbReference type="SMART" id="SM00871">
    <property type="entry name" value="AraC_E_bind"/>
    <property type="match status" value="1"/>
</dbReference>
<dbReference type="SUPFAM" id="SSF46689">
    <property type="entry name" value="Homeodomain-like"/>
    <property type="match status" value="2"/>
</dbReference>
<evidence type="ECO:0000256" key="2">
    <source>
        <dbReference type="ARBA" id="ARBA00023125"/>
    </source>
</evidence>
<protein>
    <submittedName>
        <fullName evidence="5">AraC family transcriptional regulator</fullName>
    </submittedName>
</protein>
<dbReference type="RefSeq" id="WP_176011010.1">
    <property type="nucleotide sequence ID" value="NZ_CP041372.2"/>
</dbReference>
<dbReference type="PROSITE" id="PS00041">
    <property type="entry name" value="HTH_ARAC_FAMILY_1"/>
    <property type="match status" value="1"/>
</dbReference>
<dbReference type="InterPro" id="IPR020449">
    <property type="entry name" value="Tscrpt_reg_AraC-type_HTH"/>
</dbReference>
<dbReference type="PANTHER" id="PTHR47504">
    <property type="entry name" value="RIGHT ORIGIN-BINDING PROTEIN"/>
    <property type="match status" value="1"/>
</dbReference>
<dbReference type="Proteomes" id="UP000318138">
    <property type="component" value="Chromosome"/>
</dbReference>
<dbReference type="GO" id="GO:0003700">
    <property type="term" value="F:DNA-binding transcription factor activity"/>
    <property type="evidence" value="ECO:0007669"/>
    <property type="project" value="InterPro"/>
</dbReference>
<dbReference type="InterPro" id="IPR010499">
    <property type="entry name" value="AraC_E-bd"/>
</dbReference>
<gene>
    <name evidence="5" type="ORF">FLK61_41370</name>
</gene>
<dbReference type="PRINTS" id="PR00032">
    <property type="entry name" value="HTHARAC"/>
</dbReference>
<accession>A0A859FJR5</accession>
<dbReference type="InterPro" id="IPR011256">
    <property type="entry name" value="Reg_factor_effector_dom_sf"/>
</dbReference>
<keyword evidence="1" id="KW-0805">Transcription regulation</keyword>
<keyword evidence="2" id="KW-0238">DNA-binding</keyword>
<evidence type="ECO:0000259" key="4">
    <source>
        <dbReference type="PROSITE" id="PS01124"/>
    </source>
</evidence>
<dbReference type="InterPro" id="IPR029442">
    <property type="entry name" value="GyrI-like"/>
</dbReference>
<dbReference type="SUPFAM" id="SSF55136">
    <property type="entry name" value="Probable bacterial effector-binding domain"/>
    <property type="match status" value="1"/>
</dbReference>
<keyword evidence="6" id="KW-1185">Reference proteome</keyword>
<keyword evidence="3" id="KW-0804">Transcription</keyword>
<name>A0A859FJR5_9BACI</name>
<dbReference type="InterPro" id="IPR018062">
    <property type="entry name" value="HTH_AraC-typ_CS"/>
</dbReference>
<dbReference type="PANTHER" id="PTHR47504:SF5">
    <property type="entry name" value="RIGHT ORIGIN-BINDING PROTEIN"/>
    <property type="match status" value="1"/>
</dbReference>
<proteinExistence type="predicted"/>
<dbReference type="InterPro" id="IPR009057">
    <property type="entry name" value="Homeodomain-like_sf"/>
</dbReference>
<evidence type="ECO:0000256" key="3">
    <source>
        <dbReference type="ARBA" id="ARBA00023163"/>
    </source>
</evidence>
<dbReference type="PROSITE" id="PS01124">
    <property type="entry name" value="HTH_ARAC_FAMILY_2"/>
    <property type="match status" value="1"/>
</dbReference>
<sequence>MDMLKGMNDALAYIEQNLSNHIELKEVAKIGMFSEYHFTRMFSLLSGITISEYIRRRRLTVAALELKNPHVKVIDVAVKYGYQSPDAFSRAFQSYHGVTPTVARETEQSLKAYPRMSFQLSIEGGIEMNYRIVEKEAFQVIGVNYEVKMNGDELTPSYEKMLTDISEETMNELASLSTQAPHGVVHATANYQEGADGQATFDQYIGAATKVGDVSSYATLEVPKHLWVVFEVEGEWAAVEEQWQRIYTEWLPSSSYELAEGPEILSSQDNKSEIWVSIKEK</sequence>
<feature type="domain" description="HTH araC/xylS-type" evidence="4">
    <location>
        <begin position="8"/>
        <end position="106"/>
    </location>
</feature>
<dbReference type="SMART" id="SM00342">
    <property type="entry name" value="HTH_ARAC"/>
    <property type="match status" value="1"/>
</dbReference>
<organism evidence="5 6">
    <name type="scientific">Paenalkalicoccus suaedae</name>
    <dbReference type="NCBI Taxonomy" id="2592382"/>
    <lineage>
        <taxon>Bacteria</taxon>
        <taxon>Bacillati</taxon>
        <taxon>Bacillota</taxon>
        <taxon>Bacilli</taxon>
        <taxon>Bacillales</taxon>
        <taxon>Bacillaceae</taxon>
        <taxon>Paenalkalicoccus</taxon>
    </lineage>
</organism>
<dbReference type="AlphaFoldDB" id="A0A859FJR5"/>
<dbReference type="Pfam" id="PF06445">
    <property type="entry name" value="GyrI-like"/>
    <property type="match status" value="1"/>
</dbReference>
<dbReference type="InterPro" id="IPR050959">
    <property type="entry name" value="MarA-like"/>
</dbReference>
<dbReference type="KEGG" id="psua:FLK61_41370"/>
<dbReference type="InterPro" id="IPR018060">
    <property type="entry name" value="HTH_AraC"/>
</dbReference>
<dbReference type="Gene3D" id="1.10.10.60">
    <property type="entry name" value="Homeodomain-like"/>
    <property type="match status" value="2"/>
</dbReference>